<sequence length="424" mass="48257">MSEGQLRKHSHIESGGLSLINIKDSSNGTIVQNKIIFFSKTGERAAPSLRQTAKDYSAYAAFAFVLWKEEESSVWWNMLEVESAPAIVVLKDPGVKPMVYHGSFHRSWFANIMEENKHQDLPQLRSITSMELGCDAMGHSRAGNSTLAWYCVVVAGRPSFQLNIMRETLRSVRKILMNDTEPDFAHENALQFPLSAANALKESRLTFAWLDGETQSKYCFFYLYLENSYETCGPRRHGDPIDVPKLFIVRYRRNSTENSLKPTKKVKSIWNRFEDEDVNLASQLVARYNGSDNLYEVIKWISQIIDDGDNRNLPYFVNNPDIPNEIKLGFEKSYLGVVLVGWRLKTKLQDIIQNVYSHTADPRLGPLFMLGACISFSTIWLRNGAGTRQTEDEDDTMVRRHYAAAMQAEPADARQILSTDSDSE</sequence>
<evidence type="ECO:0000313" key="2">
    <source>
        <dbReference type="Proteomes" id="UP001189122"/>
    </source>
</evidence>
<dbReference type="PANTHER" id="PTHR44303">
    <property type="entry name" value="DNAJ HOMOLOG SUBFAMILY C MEMBER 16"/>
    <property type="match status" value="1"/>
</dbReference>
<keyword evidence="2" id="KW-1185">Reference proteome</keyword>
<dbReference type="EMBL" id="CACRZD030000005">
    <property type="protein sequence ID" value="CAA6659728.1"/>
    <property type="molecule type" value="Genomic_DNA"/>
</dbReference>
<proteinExistence type="predicted"/>
<accession>A0A7I8IP57</accession>
<dbReference type="EMBL" id="LR743592">
    <property type="protein sequence ID" value="CAA2619980.1"/>
    <property type="molecule type" value="Genomic_DNA"/>
</dbReference>
<dbReference type="PANTHER" id="PTHR44303:SF2">
    <property type="entry name" value="DNAJ HOMOLOG SUBFAMILY C MEMBER 16"/>
    <property type="match status" value="1"/>
</dbReference>
<dbReference type="InterPro" id="IPR052448">
    <property type="entry name" value="DnaJ_C16_autophagy_reg"/>
</dbReference>
<gene>
    <name evidence="1" type="ORF">SI7747_05006149</name>
</gene>
<name>A0A7I8IP57_SPIIN</name>
<organism evidence="1">
    <name type="scientific">Spirodela intermedia</name>
    <name type="common">Intermediate duckweed</name>
    <dbReference type="NCBI Taxonomy" id="51605"/>
    <lineage>
        <taxon>Eukaryota</taxon>
        <taxon>Viridiplantae</taxon>
        <taxon>Streptophyta</taxon>
        <taxon>Embryophyta</taxon>
        <taxon>Tracheophyta</taxon>
        <taxon>Spermatophyta</taxon>
        <taxon>Magnoliopsida</taxon>
        <taxon>Liliopsida</taxon>
        <taxon>Araceae</taxon>
        <taxon>Lemnoideae</taxon>
        <taxon>Spirodela</taxon>
    </lineage>
</organism>
<dbReference type="Proteomes" id="UP001189122">
    <property type="component" value="Unassembled WGS sequence"/>
</dbReference>
<evidence type="ECO:0000313" key="1">
    <source>
        <dbReference type="EMBL" id="CAA2619980.1"/>
    </source>
</evidence>
<reference evidence="1 2" key="1">
    <citation type="submission" date="2019-12" db="EMBL/GenBank/DDBJ databases">
        <authorList>
            <person name="Scholz U."/>
            <person name="Mascher M."/>
            <person name="Fiebig A."/>
        </authorList>
    </citation>
    <scope>NUCLEOTIDE SEQUENCE</scope>
</reference>
<protein>
    <submittedName>
        <fullName evidence="1">Uncharacterized protein</fullName>
    </submittedName>
</protein>
<dbReference type="AlphaFoldDB" id="A0A7I8IP57"/>